<dbReference type="AlphaFoldDB" id="A0AAV3P1X9"/>
<evidence type="ECO:0000313" key="5">
    <source>
        <dbReference type="EMBL" id="GAA0145366.1"/>
    </source>
</evidence>
<feature type="domain" description="HMA" evidence="4">
    <location>
        <begin position="8"/>
        <end position="71"/>
    </location>
</feature>
<evidence type="ECO:0000313" key="6">
    <source>
        <dbReference type="Proteomes" id="UP001454036"/>
    </source>
</evidence>
<dbReference type="CDD" id="cd00371">
    <property type="entry name" value="HMA"/>
    <property type="match status" value="1"/>
</dbReference>
<dbReference type="EMBL" id="BAABME010000771">
    <property type="protein sequence ID" value="GAA0145366.1"/>
    <property type="molecule type" value="Genomic_DNA"/>
</dbReference>
<keyword evidence="6" id="KW-1185">Reference proteome</keyword>
<dbReference type="GO" id="GO:0009626">
    <property type="term" value="P:plant-type hypersensitive response"/>
    <property type="evidence" value="ECO:0007669"/>
    <property type="project" value="UniProtKB-KW"/>
</dbReference>
<protein>
    <recommendedName>
        <fullName evidence="4">HMA domain-containing protein</fullName>
    </recommendedName>
</protein>
<gene>
    <name evidence="5" type="ORF">LIER_05578</name>
</gene>
<evidence type="ECO:0000259" key="4">
    <source>
        <dbReference type="PROSITE" id="PS50846"/>
    </source>
</evidence>
<keyword evidence="2" id="KW-0479">Metal-binding</keyword>
<feature type="region of interest" description="Disordered" evidence="3">
    <location>
        <begin position="281"/>
        <end position="470"/>
    </location>
</feature>
<evidence type="ECO:0000256" key="3">
    <source>
        <dbReference type="SAM" id="MobiDB-lite"/>
    </source>
</evidence>
<comment type="subcellular location">
    <subcellularLocation>
        <location evidence="1">Membrane</location>
        <topology evidence="1">Peripheral membrane protein</topology>
    </subcellularLocation>
</comment>
<feature type="compositionally biased region" description="Polar residues" evidence="3">
    <location>
        <begin position="361"/>
        <end position="407"/>
    </location>
</feature>
<feature type="compositionally biased region" description="Polar residues" evidence="3">
    <location>
        <begin position="450"/>
        <end position="470"/>
    </location>
</feature>
<dbReference type="Proteomes" id="UP001454036">
    <property type="component" value="Unassembled WGS sequence"/>
</dbReference>
<feature type="region of interest" description="Disordered" evidence="3">
    <location>
        <begin position="75"/>
        <end position="157"/>
    </location>
</feature>
<dbReference type="GO" id="GO:0046872">
    <property type="term" value="F:metal ion binding"/>
    <property type="evidence" value="ECO:0007669"/>
    <property type="project" value="UniProtKB-KW"/>
</dbReference>
<dbReference type="PROSITE" id="PS50846">
    <property type="entry name" value="HMA_2"/>
    <property type="match status" value="1"/>
</dbReference>
<dbReference type="Pfam" id="PF00403">
    <property type="entry name" value="HMA"/>
    <property type="match status" value="1"/>
</dbReference>
<name>A0AAV3P1X9_LITER</name>
<feature type="compositionally biased region" description="Polar residues" evidence="3">
    <location>
        <begin position="281"/>
        <end position="300"/>
    </location>
</feature>
<proteinExistence type="predicted"/>
<dbReference type="InterPro" id="IPR006121">
    <property type="entry name" value="HMA_dom"/>
</dbReference>
<reference evidence="5 6" key="1">
    <citation type="submission" date="2024-01" db="EMBL/GenBank/DDBJ databases">
        <title>The complete chloroplast genome sequence of Lithospermum erythrorhizon: insights into the phylogenetic relationship among Boraginaceae species and the maternal lineages of purple gromwells.</title>
        <authorList>
            <person name="Okada T."/>
            <person name="Watanabe K."/>
        </authorList>
    </citation>
    <scope>NUCLEOTIDE SEQUENCE [LARGE SCALE GENOMIC DNA]</scope>
</reference>
<comment type="caution">
    <text evidence="5">The sequence shown here is derived from an EMBL/GenBank/DDBJ whole genome shotgun (WGS) entry which is preliminary data.</text>
</comment>
<dbReference type="SUPFAM" id="SSF55008">
    <property type="entry name" value="HMA, heavy metal-associated domain"/>
    <property type="match status" value="1"/>
</dbReference>
<dbReference type="Gene3D" id="3.30.70.100">
    <property type="match status" value="1"/>
</dbReference>
<feature type="compositionally biased region" description="Polar residues" evidence="3">
    <location>
        <begin position="309"/>
        <end position="338"/>
    </location>
</feature>
<dbReference type="GO" id="GO:0016020">
    <property type="term" value="C:membrane"/>
    <property type="evidence" value="ECO:0007669"/>
    <property type="project" value="UniProtKB-SubCell"/>
</dbReference>
<sequence>MAQEMERPRITEVQVRMDCNGCVQKIKKVLLSVPGINDLYIDLPQQKIMIVGWAEPEKIVKAIKKTRKSAIICSHMEPEDSPPQPAEQAPDEGGTTANKASAAERASPLEPPNNLAQPLQSPAEDSPLDTDPSAEERRSPEADAAASPPAEFPRPRDVEEVHVIYHYPPDHRYRHNYSQSRSYDHGFAGSTSTNLTGPVSRPEIISTQYATHNYNTYRAAPLLPEYASINYNTYRPEPSSKQYATYNYNAYRQEPPPPQNATQNYNAYRAKPPLPQYVTNYNNYRPETSLPQYASSNDNTIRPGPPPQQYVTRNTNMNEPPTVQSDTQNDNANHNYNAYRTEPTLPPQYTANYYNYRPESSLPQYVSSNENTSTSPQQYVSRNTNRNEPPAVQGTSRNGNANHNYNAYRTKPTLPPQYAANYNNDRPESSLPRYVSNHDNNSRPEPPPQQYATSSENTNRNNPPSMQSETLNVDTYRPEAPPVMYTNLNYNTYRPSPYVSQSEYVRPSALYYPYGRAVPHSEDTNYYHPNNGTDGNIASVFSDENPNSCTIV</sequence>
<evidence type="ECO:0000256" key="1">
    <source>
        <dbReference type="ARBA" id="ARBA00004170"/>
    </source>
</evidence>
<dbReference type="PANTHER" id="PTHR22814">
    <property type="entry name" value="COPPER TRANSPORT PROTEIN ATOX1-RELATED"/>
    <property type="match status" value="1"/>
</dbReference>
<dbReference type="PANTHER" id="PTHR22814:SF320">
    <property type="entry name" value="OS01G0309800 PROTEIN"/>
    <property type="match status" value="1"/>
</dbReference>
<dbReference type="InterPro" id="IPR036163">
    <property type="entry name" value="HMA_dom_sf"/>
</dbReference>
<evidence type="ECO:0000256" key="2">
    <source>
        <dbReference type="ARBA" id="ARBA00022723"/>
    </source>
</evidence>
<organism evidence="5 6">
    <name type="scientific">Lithospermum erythrorhizon</name>
    <name type="common">Purple gromwell</name>
    <name type="synonym">Lithospermum officinale var. erythrorhizon</name>
    <dbReference type="NCBI Taxonomy" id="34254"/>
    <lineage>
        <taxon>Eukaryota</taxon>
        <taxon>Viridiplantae</taxon>
        <taxon>Streptophyta</taxon>
        <taxon>Embryophyta</taxon>
        <taxon>Tracheophyta</taxon>
        <taxon>Spermatophyta</taxon>
        <taxon>Magnoliopsida</taxon>
        <taxon>eudicotyledons</taxon>
        <taxon>Gunneridae</taxon>
        <taxon>Pentapetalae</taxon>
        <taxon>asterids</taxon>
        <taxon>lamiids</taxon>
        <taxon>Boraginales</taxon>
        <taxon>Boraginaceae</taxon>
        <taxon>Boraginoideae</taxon>
        <taxon>Lithospermeae</taxon>
        <taxon>Lithospermum</taxon>
    </lineage>
</organism>
<accession>A0AAV3P1X9</accession>